<dbReference type="PROSITE" id="PS50213">
    <property type="entry name" value="FAS1"/>
    <property type="match status" value="1"/>
</dbReference>
<comment type="caution">
    <text evidence="3">The sequence shown here is derived from an EMBL/GenBank/DDBJ whole genome shotgun (WGS) entry which is preliminary data.</text>
</comment>
<keyword evidence="1" id="KW-0732">Signal</keyword>
<dbReference type="InterPro" id="IPR050904">
    <property type="entry name" value="Adhesion/Biosynth-related"/>
</dbReference>
<evidence type="ECO:0000256" key="1">
    <source>
        <dbReference type="SAM" id="SignalP"/>
    </source>
</evidence>
<dbReference type="RefSeq" id="WP_140620425.1">
    <property type="nucleotide sequence ID" value="NZ_VFRQ01000002.1"/>
</dbReference>
<dbReference type="SMART" id="SM00554">
    <property type="entry name" value="FAS1"/>
    <property type="match status" value="1"/>
</dbReference>
<gene>
    <name evidence="3" type="ORF">FJM65_05975</name>
</gene>
<feature type="domain" description="FAS1" evidence="2">
    <location>
        <begin position="29"/>
        <end position="152"/>
    </location>
</feature>
<evidence type="ECO:0000313" key="3">
    <source>
        <dbReference type="EMBL" id="TPE45569.1"/>
    </source>
</evidence>
<dbReference type="PANTHER" id="PTHR10900:SF77">
    <property type="entry name" value="FI19380P1"/>
    <property type="match status" value="1"/>
</dbReference>
<dbReference type="InterPro" id="IPR000782">
    <property type="entry name" value="FAS1_domain"/>
</dbReference>
<dbReference type="AlphaFoldDB" id="A0A501W7K7"/>
<dbReference type="EMBL" id="VFRQ01000002">
    <property type="protein sequence ID" value="TPE45569.1"/>
    <property type="molecule type" value="Genomic_DNA"/>
</dbReference>
<dbReference type="Gene3D" id="2.30.180.10">
    <property type="entry name" value="FAS1 domain"/>
    <property type="match status" value="1"/>
</dbReference>
<proteinExistence type="predicted"/>
<dbReference type="OrthoDB" id="894106at2"/>
<evidence type="ECO:0000313" key="4">
    <source>
        <dbReference type="Proteomes" id="UP000316727"/>
    </source>
</evidence>
<keyword evidence="4" id="KW-1185">Reference proteome</keyword>
<protein>
    <submittedName>
        <fullName evidence="3">Fasciclin domain-containing protein</fullName>
    </submittedName>
</protein>
<dbReference type="PANTHER" id="PTHR10900">
    <property type="entry name" value="PERIOSTIN-RELATED"/>
    <property type="match status" value="1"/>
</dbReference>
<accession>A0A501W7K7</accession>
<feature type="chain" id="PRO_5021451259" evidence="1">
    <location>
        <begin position="24"/>
        <end position="154"/>
    </location>
</feature>
<evidence type="ECO:0000259" key="2">
    <source>
        <dbReference type="PROSITE" id="PS50213"/>
    </source>
</evidence>
<dbReference type="Proteomes" id="UP000316727">
    <property type="component" value="Unassembled WGS sequence"/>
</dbReference>
<organism evidence="3 4">
    <name type="scientific">Pontibacter mangrovi</name>
    <dbReference type="NCBI Taxonomy" id="2589816"/>
    <lineage>
        <taxon>Bacteria</taxon>
        <taxon>Pseudomonadati</taxon>
        <taxon>Bacteroidota</taxon>
        <taxon>Cytophagia</taxon>
        <taxon>Cytophagales</taxon>
        <taxon>Hymenobacteraceae</taxon>
        <taxon>Pontibacter</taxon>
    </lineage>
</organism>
<dbReference type="Pfam" id="PF02469">
    <property type="entry name" value="Fasciclin"/>
    <property type="match status" value="1"/>
</dbReference>
<feature type="signal peptide" evidence="1">
    <location>
        <begin position="1"/>
        <end position="23"/>
    </location>
</feature>
<name>A0A501W7K7_9BACT</name>
<dbReference type="InterPro" id="IPR036378">
    <property type="entry name" value="FAS1_dom_sf"/>
</dbReference>
<sequence>MRFLHKYTCIRFVLLLALLAAWAQEGMAQENSTIMEYLVKERPTLAGLVTKAGFAPLLSGNQPVTLLAPPESALQALKQESPEQLRSILSVHVLRGEYLKKDLKEGQTIKAVCGSPITVYRKGGQTLINGVPLQRTDIEAKNGVIHELGGVLAM</sequence>
<reference evidence="3 4" key="1">
    <citation type="submission" date="2019-06" db="EMBL/GenBank/DDBJ databases">
        <title>A novel bacterium of genus Pontibacter, isolated from marine sediment.</title>
        <authorList>
            <person name="Huang H."/>
            <person name="Mo K."/>
            <person name="Hu Y."/>
        </authorList>
    </citation>
    <scope>NUCLEOTIDE SEQUENCE [LARGE SCALE GENOMIC DNA]</scope>
    <source>
        <strain evidence="3 4">HB172049</strain>
    </source>
</reference>
<dbReference type="SUPFAM" id="SSF82153">
    <property type="entry name" value="FAS1 domain"/>
    <property type="match status" value="1"/>
</dbReference>